<evidence type="ECO:0000259" key="2">
    <source>
        <dbReference type="SMART" id="SM00822"/>
    </source>
</evidence>
<dbReference type="PRINTS" id="PR00080">
    <property type="entry name" value="SDRFAMILY"/>
</dbReference>
<evidence type="ECO:0000256" key="1">
    <source>
        <dbReference type="ARBA" id="ARBA00006484"/>
    </source>
</evidence>
<dbReference type="InterPro" id="IPR002347">
    <property type="entry name" value="SDR_fam"/>
</dbReference>
<dbReference type="Proteomes" id="UP001165089">
    <property type="component" value="Unassembled WGS sequence"/>
</dbReference>
<gene>
    <name evidence="3" type="ORF">GETHPA_21000</name>
</gene>
<dbReference type="RefSeq" id="WP_285725915.1">
    <property type="nucleotide sequence ID" value="NZ_BSDD01000004.1"/>
</dbReference>
<keyword evidence="4" id="KW-1185">Reference proteome</keyword>
<comment type="caution">
    <text evidence="3">The sequence shown here is derived from an EMBL/GenBank/DDBJ whole genome shotgun (WGS) entry which is preliminary data.</text>
</comment>
<dbReference type="InterPro" id="IPR057326">
    <property type="entry name" value="KR_dom"/>
</dbReference>
<organism evidence="3 4">
    <name type="scientific">Geothrix rubra</name>
    <dbReference type="NCBI Taxonomy" id="2927977"/>
    <lineage>
        <taxon>Bacteria</taxon>
        <taxon>Pseudomonadati</taxon>
        <taxon>Acidobacteriota</taxon>
        <taxon>Holophagae</taxon>
        <taxon>Holophagales</taxon>
        <taxon>Holophagaceae</taxon>
        <taxon>Geothrix</taxon>
    </lineage>
</organism>
<dbReference type="EMBL" id="BSDD01000004">
    <property type="protein sequence ID" value="GLH70567.1"/>
    <property type="molecule type" value="Genomic_DNA"/>
</dbReference>
<dbReference type="PANTHER" id="PTHR42879:SF2">
    <property type="entry name" value="3-OXOACYL-[ACYL-CARRIER-PROTEIN] REDUCTASE FABG"/>
    <property type="match status" value="1"/>
</dbReference>
<dbReference type="InterPro" id="IPR050259">
    <property type="entry name" value="SDR"/>
</dbReference>
<comment type="similarity">
    <text evidence="1">Belongs to the short-chain dehydrogenases/reductases (SDR) family.</text>
</comment>
<protein>
    <submittedName>
        <fullName evidence="3">3-hydroxyacyl-CoA dehydrogenase</fullName>
    </submittedName>
</protein>
<sequence>MTRSILITGASRGLGRACALHLAASEKAHLLLLGRNEPALQETAEAVRRGGGTAEAFPADVTDRTRLAAIARDLGPLDGLVAAAGISGMTPVDQDVNSAGDPTDAFFDEIVAADLTGPWNTVRAFLPRMGPGGRIVLVSSVLGRFGVPGYGAYCAAKHGVHGLAKALALELIGRGIVVNAVAPGWIDTDMAQTGIRQIAAVTGQSEAEFRAQAEDAVPVKRFFRPEEIAHGIAWLLDPANTMQVGQCLNLDGGVVQG</sequence>
<evidence type="ECO:0000313" key="3">
    <source>
        <dbReference type="EMBL" id="GLH70567.1"/>
    </source>
</evidence>
<accession>A0ABQ5Q6Z6</accession>
<dbReference type="PRINTS" id="PR00081">
    <property type="entry name" value="GDHRDH"/>
</dbReference>
<dbReference type="InterPro" id="IPR020904">
    <property type="entry name" value="Sc_DH/Rdtase_CS"/>
</dbReference>
<dbReference type="CDD" id="cd05233">
    <property type="entry name" value="SDR_c"/>
    <property type="match status" value="1"/>
</dbReference>
<dbReference type="SUPFAM" id="SSF51735">
    <property type="entry name" value="NAD(P)-binding Rossmann-fold domains"/>
    <property type="match status" value="1"/>
</dbReference>
<feature type="domain" description="Ketoreductase" evidence="2">
    <location>
        <begin position="3"/>
        <end position="188"/>
    </location>
</feature>
<proteinExistence type="inferred from homology"/>
<dbReference type="PROSITE" id="PS00061">
    <property type="entry name" value="ADH_SHORT"/>
    <property type="match status" value="1"/>
</dbReference>
<dbReference type="InterPro" id="IPR036291">
    <property type="entry name" value="NAD(P)-bd_dom_sf"/>
</dbReference>
<evidence type="ECO:0000313" key="4">
    <source>
        <dbReference type="Proteomes" id="UP001165089"/>
    </source>
</evidence>
<name>A0ABQ5Q6Z6_9BACT</name>
<reference evidence="3 4" key="1">
    <citation type="journal article" date="2023" name="Antonie Van Leeuwenhoek">
        <title>Mesoterricola silvestris gen. nov., sp. nov., Mesoterricola sediminis sp. nov., Geothrix oryzae sp. nov., Geothrix edaphica sp. nov., Geothrix rubra sp. nov., and Geothrix limicola sp. nov., six novel members of Acidobacteriota isolated from soils.</title>
        <authorList>
            <person name="Itoh H."/>
            <person name="Sugisawa Y."/>
            <person name="Mise K."/>
            <person name="Xu Z."/>
            <person name="Kuniyasu M."/>
            <person name="Ushijima N."/>
            <person name="Kawano K."/>
            <person name="Kobayashi E."/>
            <person name="Shiratori Y."/>
            <person name="Masuda Y."/>
            <person name="Senoo K."/>
        </authorList>
    </citation>
    <scope>NUCLEOTIDE SEQUENCE [LARGE SCALE GENOMIC DNA]</scope>
    <source>
        <strain evidence="3 4">Red803</strain>
    </source>
</reference>
<dbReference type="Pfam" id="PF13561">
    <property type="entry name" value="adh_short_C2"/>
    <property type="match status" value="1"/>
</dbReference>
<dbReference type="Gene3D" id="3.40.50.720">
    <property type="entry name" value="NAD(P)-binding Rossmann-like Domain"/>
    <property type="match status" value="1"/>
</dbReference>
<dbReference type="PANTHER" id="PTHR42879">
    <property type="entry name" value="3-OXOACYL-(ACYL-CARRIER-PROTEIN) REDUCTASE"/>
    <property type="match status" value="1"/>
</dbReference>
<dbReference type="SMART" id="SM00822">
    <property type="entry name" value="PKS_KR"/>
    <property type="match status" value="1"/>
</dbReference>